<organism evidence="1 2">
    <name type="scientific">Choristoneura fumiferana</name>
    <name type="common">Spruce budworm moth</name>
    <name type="synonym">Archips fumiferana</name>
    <dbReference type="NCBI Taxonomy" id="7141"/>
    <lineage>
        <taxon>Eukaryota</taxon>
        <taxon>Metazoa</taxon>
        <taxon>Ecdysozoa</taxon>
        <taxon>Arthropoda</taxon>
        <taxon>Hexapoda</taxon>
        <taxon>Insecta</taxon>
        <taxon>Pterygota</taxon>
        <taxon>Neoptera</taxon>
        <taxon>Endopterygota</taxon>
        <taxon>Lepidoptera</taxon>
        <taxon>Glossata</taxon>
        <taxon>Ditrysia</taxon>
        <taxon>Tortricoidea</taxon>
        <taxon>Tortricidae</taxon>
        <taxon>Tortricinae</taxon>
        <taxon>Choristoneura</taxon>
    </lineage>
</organism>
<dbReference type="Proteomes" id="UP001064048">
    <property type="component" value="Chromosome Z"/>
</dbReference>
<keyword evidence="2" id="KW-1185">Reference proteome</keyword>
<proteinExistence type="predicted"/>
<name>A0ACC0K327_CHOFU</name>
<reference evidence="1 2" key="1">
    <citation type="journal article" date="2022" name="Genome Biol. Evol.">
        <title>The Spruce Budworm Genome: Reconstructing the Evolutionary History of Antifreeze Proteins.</title>
        <authorList>
            <person name="Beliveau C."/>
            <person name="Gagne P."/>
            <person name="Picq S."/>
            <person name="Vernygora O."/>
            <person name="Keeling C.I."/>
            <person name="Pinkney K."/>
            <person name="Doucet D."/>
            <person name="Wen F."/>
            <person name="Johnston J.S."/>
            <person name="Maaroufi H."/>
            <person name="Boyle B."/>
            <person name="Laroche J."/>
            <person name="Dewar K."/>
            <person name="Juretic N."/>
            <person name="Blackburn G."/>
            <person name="Nisole A."/>
            <person name="Brunet B."/>
            <person name="Brandao M."/>
            <person name="Lumley L."/>
            <person name="Duan J."/>
            <person name="Quan G."/>
            <person name="Lucarotti C.J."/>
            <person name="Roe A.D."/>
            <person name="Sperling F.A.H."/>
            <person name="Levesque R.C."/>
            <person name="Cusson M."/>
        </authorList>
    </citation>
    <scope>NUCLEOTIDE SEQUENCE [LARGE SCALE GENOMIC DNA]</scope>
    <source>
        <strain evidence="1">Glfc:IPQL:Cfum</strain>
    </source>
</reference>
<gene>
    <name evidence="1" type="ORF">MSG28_000833</name>
</gene>
<sequence length="123" mass="13691">MESGKQPIPTFVGFLKDIESPYEVKDYVKCYLGETRESSEFARHFLEKRSKLLRVGMVTPSDDLCSPAVAVNPRTTSGSDYQEVKGKGKKTKKNKMLKIDARILGFSVTAAEDRINVGDIDSV</sequence>
<protein>
    <submittedName>
        <fullName evidence="1">Uncharacterized protein</fullName>
    </submittedName>
</protein>
<accession>A0ACC0K327</accession>
<evidence type="ECO:0000313" key="1">
    <source>
        <dbReference type="EMBL" id="KAI8430630.1"/>
    </source>
</evidence>
<comment type="caution">
    <text evidence="1">The sequence shown here is derived from an EMBL/GenBank/DDBJ whole genome shotgun (WGS) entry which is preliminary data.</text>
</comment>
<dbReference type="EMBL" id="CM046131">
    <property type="protein sequence ID" value="KAI8430630.1"/>
    <property type="molecule type" value="Genomic_DNA"/>
</dbReference>
<evidence type="ECO:0000313" key="2">
    <source>
        <dbReference type="Proteomes" id="UP001064048"/>
    </source>
</evidence>